<comment type="caution">
    <text evidence="2">The sequence shown here is derived from an EMBL/GenBank/DDBJ whole genome shotgun (WGS) entry which is preliminary data.</text>
</comment>
<name>A0A7W7CY06_9ACTN</name>
<organism evidence="2 3">
    <name type="scientific">Paractinoplanes abujensis</name>
    <dbReference type="NCBI Taxonomy" id="882441"/>
    <lineage>
        <taxon>Bacteria</taxon>
        <taxon>Bacillati</taxon>
        <taxon>Actinomycetota</taxon>
        <taxon>Actinomycetes</taxon>
        <taxon>Micromonosporales</taxon>
        <taxon>Micromonosporaceae</taxon>
        <taxon>Paractinoplanes</taxon>
    </lineage>
</organism>
<reference evidence="2 3" key="1">
    <citation type="submission" date="2020-08" db="EMBL/GenBank/DDBJ databases">
        <title>Sequencing the genomes of 1000 actinobacteria strains.</title>
        <authorList>
            <person name="Klenk H.-P."/>
        </authorList>
    </citation>
    <scope>NUCLEOTIDE SEQUENCE [LARGE SCALE GENOMIC DNA]</scope>
    <source>
        <strain evidence="2 3">DSM 45518</strain>
    </source>
</reference>
<evidence type="ECO:0000313" key="3">
    <source>
        <dbReference type="Proteomes" id="UP000542742"/>
    </source>
</evidence>
<evidence type="ECO:0000313" key="2">
    <source>
        <dbReference type="EMBL" id="MBB4695388.1"/>
    </source>
</evidence>
<accession>A0A7W7CY06</accession>
<dbReference type="EMBL" id="JACHMF010000001">
    <property type="protein sequence ID" value="MBB4695388.1"/>
    <property type="molecule type" value="Genomic_DNA"/>
</dbReference>
<dbReference type="Proteomes" id="UP000542742">
    <property type="component" value="Unassembled WGS sequence"/>
</dbReference>
<keyword evidence="1" id="KW-0732">Signal</keyword>
<keyword evidence="3" id="KW-1185">Reference proteome</keyword>
<feature type="signal peptide" evidence="1">
    <location>
        <begin position="1"/>
        <end position="24"/>
    </location>
</feature>
<proteinExistence type="predicted"/>
<dbReference type="RefSeq" id="WP_184953739.1">
    <property type="nucleotide sequence ID" value="NZ_BOMC01000082.1"/>
</dbReference>
<dbReference type="AlphaFoldDB" id="A0A7W7CY06"/>
<protein>
    <submittedName>
        <fullName evidence="2">Uncharacterized protein</fullName>
    </submittedName>
</protein>
<evidence type="ECO:0000256" key="1">
    <source>
        <dbReference type="SAM" id="SignalP"/>
    </source>
</evidence>
<sequence>MIARKLGRFAGLVFVLAAVFGGVAAVATSDADGLNSAAARTYNSGPVQTTNGGLEWE</sequence>
<gene>
    <name evidence="2" type="ORF">BKA14_005536</name>
</gene>
<feature type="chain" id="PRO_5039063086" evidence="1">
    <location>
        <begin position="25"/>
        <end position="57"/>
    </location>
</feature>